<reference evidence="7 8" key="1">
    <citation type="submission" date="2017-05" db="EMBL/GenBank/DDBJ databases">
        <authorList>
            <person name="Varghese N."/>
            <person name="Submissions S."/>
        </authorList>
    </citation>
    <scope>NUCLEOTIDE SEQUENCE [LARGE SCALE GENOMIC DNA]</scope>
    <source>
        <strain evidence="7 8">DSM 26001</strain>
    </source>
</reference>
<evidence type="ECO:0000256" key="4">
    <source>
        <dbReference type="SAM" id="Phobius"/>
    </source>
</evidence>
<feature type="domain" description="Signal transduction histidine kinase subgroup 3 dimerisation and phosphoacceptor" evidence="6">
    <location>
        <begin position="262"/>
        <end position="331"/>
    </location>
</feature>
<dbReference type="RefSeq" id="WP_283443223.1">
    <property type="nucleotide sequence ID" value="NZ_FXUL01000012.1"/>
</dbReference>
<evidence type="ECO:0000259" key="5">
    <source>
        <dbReference type="Pfam" id="PF02518"/>
    </source>
</evidence>
<comment type="caution">
    <text evidence="7">The sequence shown here is derived from an EMBL/GenBank/DDBJ whole genome shotgun (WGS) entry which is preliminary data.</text>
</comment>
<dbReference type="PANTHER" id="PTHR24421:SF57">
    <property type="entry name" value="HISTIDINE KINASE DIMERISATION AND PHOSPHOACCEPTOR REGION"/>
    <property type="match status" value="1"/>
</dbReference>
<evidence type="ECO:0000313" key="8">
    <source>
        <dbReference type="Proteomes" id="UP001158049"/>
    </source>
</evidence>
<dbReference type="InterPro" id="IPR036890">
    <property type="entry name" value="HATPase_C_sf"/>
</dbReference>
<keyword evidence="2" id="KW-0418">Kinase</keyword>
<proteinExistence type="predicted"/>
<sequence>MKFSSFDHFRLSSQFLIASFPVIALCTILVGSWVGYTVKNGVAHRLGGDAALYVDTLLSHRLQFRPGTHDLTPASITALDSFLVDTGLEKKVAALYLWAPAGKLIYSKNKTLLGKSFPVSEGLSDAYAGNIYSEIISPSNNEPENDLRDLGTLIESYAPIRREGTDEILAVAEFFMTTEELNREAEMAELDSWLIVGAVFGAAYVLLFQIVRNGSNMIDAQRASLREKLDLVTALNEQNSVLHDKVKLAAARVTTLNEDFLHRISADLHDGPAQDLGLALMKVETLCDACETCPRKQELQERNDRESPTVRALLKAALGELRTIAAGLQLPDLETLSIRQVVMRSVHDYQIKVHMPVDVVMPEEERDVILPVKITLYRILQESLLNGYRHANGVNQRVELWYDDSCVHVRIADGGMGFDLEAVPEHGHLGIKGMRERVEALGGDFGLHTCPGHGTVIQAGLPFRVRSDEHA</sequence>
<dbReference type="Proteomes" id="UP001158049">
    <property type="component" value="Unassembled WGS sequence"/>
</dbReference>
<dbReference type="Pfam" id="PF02518">
    <property type="entry name" value="HATPase_c"/>
    <property type="match status" value="1"/>
</dbReference>
<dbReference type="Gene3D" id="1.20.5.1930">
    <property type="match status" value="1"/>
</dbReference>
<dbReference type="CDD" id="cd16917">
    <property type="entry name" value="HATPase_UhpB-NarQ-NarX-like"/>
    <property type="match status" value="1"/>
</dbReference>
<dbReference type="SUPFAM" id="SSF55874">
    <property type="entry name" value="ATPase domain of HSP90 chaperone/DNA topoisomerase II/histidine kinase"/>
    <property type="match status" value="1"/>
</dbReference>
<keyword evidence="4" id="KW-1133">Transmembrane helix</keyword>
<evidence type="ECO:0008006" key="9">
    <source>
        <dbReference type="Google" id="ProtNLM"/>
    </source>
</evidence>
<dbReference type="InterPro" id="IPR003594">
    <property type="entry name" value="HATPase_dom"/>
</dbReference>
<dbReference type="PANTHER" id="PTHR24421">
    <property type="entry name" value="NITRATE/NITRITE SENSOR PROTEIN NARX-RELATED"/>
    <property type="match status" value="1"/>
</dbReference>
<name>A0ABY1QBF7_9BURK</name>
<accession>A0ABY1QBF7</accession>
<evidence type="ECO:0000259" key="6">
    <source>
        <dbReference type="Pfam" id="PF07730"/>
    </source>
</evidence>
<dbReference type="EMBL" id="FXUL01000012">
    <property type="protein sequence ID" value="SMP66626.1"/>
    <property type="molecule type" value="Genomic_DNA"/>
</dbReference>
<dbReference type="Gene3D" id="3.30.565.10">
    <property type="entry name" value="Histidine kinase-like ATPase, C-terminal domain"/>
    <property type="match status" value="1"/>
</dbReference>
<dbReference type="Pfam" id="PF07730">
    <property type="entry name" value="HisKA_3"/>
    <property type="match status" value="1"/>
</dbReference>
<evidence type="ECO:0000313" key="7">
    <source>
        <dbReference type="EMBL" id="SMP66626.1"/>
    </source>
</evidence>
<keyword evidence="4" id="KW-0812">Transmembrane</keyword>
<keyword evidence="3" id="KW-0902">Two-component regulatory system</keyword>
<feature type="transmembrane region" description="Helical" evidence="4">
    <location>
        <begin position="193"/>
        <end position="211"/>
    </location>
</feature>
<evidence type="ECO:0000256" key="2">
    <source>
        <dbReference type="ARBA" id="ARBA00022777"/>
    </source>
</evidence>
<dbReference type="InterPro" id="IPR011712">
    <property type="entry name" value="Sig_transdc_His_kin_sub3_dim/P"/>
</dbReference>
<evidence type="ECO:0000256" key="1">
    <source>
        <dbReference type="ARBA" id="ARBA00022679"/>
    </source>
</evidence>
<feature type="domain" description="Histidine kinase/HSP90-like ATPase" evidence="5">
    <location>
        <begin position="374"/>
        <end position="463"/>
    </location>
</feature>
<evidence type="ECO:0000256" key="3">
    <source>
        <dbReference type="ARBA" id="ARBA00023012"/>
    </source>
</evidence>
<dbReference type="InterPro" id="IPR050482">
    <property type="entry name" value="Sensor_HK_TwoCompSys"/>
</dbReference>
<gene>
    <name evidence="7" type="ORF">SAMN06295970_11221</name>
</gene>
<feature type="transmembrane region" description="Helical" evidence="4">
    <location>
        <begin position="15"/>
        <end position="36"/>
    </location>
</feature>
<organism evidence="7 8">
    <name type="scientific">Noviherbaspirillum suwonense</name>
    <dbReference type="NCBI Taxonomy" id="1224511"/>
    <lineage>
        <taxon>Bacteria</taxon>
        <taxon>Pseudomonadati</taxon>
        <taxon>Pseudomonadota</taxon>
        <taxon>Betaproteobacteria</taxon>
        <taxon>Burkholderiales</taxon>
        <taxon>Oxalobacteraceae</taxon>
        <taxon>Noviherbaspirillum</taxon>
    </lineage>
</organism>
<keyword evidence="4" id="KW-0472">Membrane</keyword>
<keyword evidence="1" id="KW-0808">Transferase</keyword>
<protein>
    <recommendedName>
        <fullName evidence="9">Histidine kinase</fullName>
    </recommendedName>
</protein>
<keyword evidence="8" id="KW-1185">Reference proteome</keyword>